<reference evidence="2" key="1">
    <citation type="submission" date="2022-04" db="EMBL/GenBank/DDBJ databases">
        <title>Carnegiea gigantea Genome sequencing and assembly v2.</title>
        <authorList>
            <person name="Copetti D."/>
            <person name="Sanderson M.J."/>
            <person name="Burquez A."/>
            <person name="Wojciechowski M.F."/>
        </authorList>
    </citation>
    <scope>NUCLEOTIDE SEQUENCE</scope>
    <source>
        <strain evidence="2">SGP5-SGP5p</strain>
        <tissue evidence="2">Aerial part</tissue>
    </source>
</reference>
<dbReference type="InterPro" id="IPR000073">
    <property type="entry name" value="AB_hydrolase_1"/>
</dbReference>
<dbReference type="Proteomes" id="UP001153076">
    <property type="component" value="Unassembled WGS sequence"/>
</dbReference>
<dbReference type="PRINTS" id="PR00111">
    <property type="entry name" value="ABHYDROLASE"/>
</dbReference>
<evidence type="ECO:0000313" key="2">
    <source>
        <dbReference type="EMBL" id="KAJ8433925.1"/>
    </source>
</evidence>
<keyword evidence="3" id="KW-1185">Reference proteome</keyword>
<organism evidence="2 3">
    <name type="scientific">Carnegiea gigantea</name>
    <dbReference type="NCBI Taxonomy" id="171969"/>
    <lineage>
        <taxon>Eukaryota</taxon>
        <taxon>Viridiplantae</taxon>
        <taxon>Streptophyta</taxon>
        <taxon>Embryophyta</taxon>
        <taxon>Tracheophyta</taxon>
        <taxon>Spermatophyta</taxon>
        <taxon>Magnoliopsida</taxon>
        <taxon>eudicotyledons</taxon>
        <taxon>Gunneridae</taxon>
        <taxon>Pentapetalae</taxon>
        <taxon>Caryophyllales</taxon>
        <taxon>Cactineae</taxon>
        <taxon>Cactaceae</taxon>
        <taxon>Cactoideae</taxon>
        <taxon>Echinocereeae</taxon>
        <taxon>Carnegiea</taxon>
    </lineage>
</organism>
<proteinExistence type="predicted"/>
<dbReference type="PANTHER" id="PTHR43139">
    <property type="entry name" value="SI:DKEY-122A22.2"/>
    <property type="match status" value="1"/>
</dbReference>
<dbReference type="InterPro" id="IPR029058">
    <property type="entry name" value="AB_hydrolase_fold"/>
</dbReference>
<dbReference type="EMBL" id="JAKOGI010000511">
    <property type="protein sequence ID" value="KAJ8433925.1"/>
    <property type="molecule type" value="Genomic_DNA"/>
</dbReference>
<dbReference type="OrthoDB" id="6431331at2759"/>
<dbReference type="SUPFAM" id="SSF53474">
    <property type="entry name" value="alpha/beta-Hydrolases"/>
    <property type="match status" value="1"/>
</dbReference>
<dbReference type="Pfam" id="PF00561">
    <property type="entry name" value="Abhydrolase_1"/>
    <property type="match status" value="1"/>
</dbReference>
<protein>
    <recommendedName>
        <fullName evidence="1">AB hydrolase-1 domain-containing protein</fullName>
    </recommendedName>
</protein>
<feature type="domain" description="AB hydrolase-1" evidence="1">
    <location>
        <begin position="56"/>
        <end position="289"/>
    </location>
</feature>
<accession>A0A9Q1JZD4</accession>
<dbReference type="PANTHER" id="PTHR43139:SF7">
    <property type="entry name" value="ALPHA_BETA-HYDROLASES SUPERFAMILY PROTEIN"/>
    <property type="match status" value="1"/>
</dbReference>
<evidence type="ECO:0000259" key="1">
    <source>
        <dbReference type="Pfam" id="PF00561"/>
    </source>
</evidence>
<evidence type="ECO:0000313" key="3">
    <source>
        <dbReference type="Proteomes" id="UP001153076"/>
    </source>
</evidence>
<gene>
    <name evidence="2" type="ORF">Cgig2_001854</name>
</gene>
<name>A0A9Q1JZD4_9CARY</name>
<dbReference type="InterPro" id="IPR052370">
    <property type="entry name" value="Meta-cleavage_hydrolase"/>
</dbReference>
<comment type="caution">
    <text evidence="2">The sequence shown here is derived from an EMBL/GenBank/DDBJ whole genome shotgun (WGS) entry which is preliminary data.</text>
</comment>
<sequence length="295" mass="33250">MGSPTIGGLTLSFTASKDWFYRHSFSHAGLQSVCSDLGEGTTMHCWVPKAPKPSHPNLLLVHGFGANAMWQYADVLPHFIPQFNVFVPDLLFFGRSYTSRNERTEAFQARCLMKLMHIHGVRKMSLVGNSYGGFVGYSMATQFPQAVEKAVLCSSGVSLEEKDMYEGLFRVKDLEEAAQILVPQTPDKLRELIKLSFVKPPKGVPNWILSDFINVMCKKYTNEKKELIEELIRGRRLSKLPKISQPTLIICGDQDQVFPLELNHRLKRHLGSNAQLVVVKNAGHALNTEKSRDFK</sequence>
<dbReference type="Gene3D" id="3.40.50.1820">
    <property type="entry name" value="alpha/beta hydrolase"/>
    <property type="match status" value="1"/>
</dbReference>
<dbReference type="AlphaFoldDB" id="A0A9Q1JZD4"/>